<name>A0A014NBK4_9GAMM</name>
<dbReference type="OrthoDB" id="6505556at2"/>
<protein>
    <submittedName>
        <fullName evidence="2">Uncharacterized protein</fullName>
    </submittedName>
</protein>
<feature type="compositionally biased region" description="Polar residues" evidence="1">
    <location>
        <begin position="40"/>
        <end position="72"/>
    </location>
</feature>
<dbReference type="Proteomes" id="UP000019918">
    <property type="component" value="Unassembled WGS sequence"/>
</dbReference>
<gene>
    <name evidence="2" type="ORF">BG55_03685</name>
</gene>
<dbReference type="EMBL" id="JFHN01000023">
    <property type="protein sequence ID" value="EXU76743.1"/>
    <property type="molecule type" value="Genomic_DNA"/>
</dbReference>
<dbReference type="AlphaFoldDB" id="A0A014NBK4"/>
<organism evidence="2 3">
    <name type="scientific">Erwinia mallotivora</name>
    <dbReference type="NCBI Taxonomy" id="69222"/>
    <lineage>
        <taxon>Bacteria</taxon>
        <taxon>Pseudomonadati</taxon>
        <taxon>Pseudomonadota</taxon>
        <taxon>Gammaproteobacteria</taxon>
        <taxon>Enterobacterales</taxon>
        <taxon>Erwiniaceae</taxon>
        <taxon>Erwinia</taxon>
    </lineage>
</organism>
<comment type="caution">
    <text evidence="2">The sequence shown here is derived from an EMBL/GenBank/DDBJ whole genome shotgun (WGS) entry which is preliminary data.</text>
</comment>
<evidence type="ECO:0000313" key="3">
    <source>
        <dbReference type="Proteomes" id="UP000019918"/>
    </source>
</evidence>
<evidence type="ECO:0000256" key="1">
    <source>
        <dbReference type="SAM" id="MobiDB-lite"/>
    </source>
</evidence>
<proteinExistence type="predicted"/>
<sequence>MLIHMTDNTKKTSSTVASQAARVLKDPDSSAIQKSLAGSALSQSGTSNQTGGKMETTASKVLNSSKYSDQTKTLAASVLSQANKERKA</sequence>
<keyword evidence="3" id="KW-1185">Reference proteome</keyword>
<accession>A0A014NBK4</accession>
<evidence type="ECO:0000313" key="2">
    <source>
        <dbReference type="EMBL" id="EXU76743.1"/>
    </source>
</evidence>
<reference evidence="2 3" key="1">
    <citation type="submission" date="2014-02" db="EMBL/GenBank/DDBJ databases">
        <title>Draft genome of Erwinia mallotivora strain BT-MARDI, a papaya dieback pathogen.</title>
        <authorList>
            <person name="Redzuan R."/>
            <person name="Abu Bakar N."/>
            <person name="Badrun R."/>
            <person name="Mohd Raih M.F."/>
            <person name="Rozano L."/>
            <person name="Mat Amin N."/>
        </authorList>
    </citation>
    <scope>NUCLEOTIDE SEQUENCE [LARGE SCALE GENOMIC DNA]</scope>
    <source>
        <strain evidence="2 3">BT-MARDI</strain>
    </source>
</reference>
<feature type="region of interest" description="Disordered" evidence="1">
    <location>
        <begin position="1"/>
        <end position="72"/>
    </location>
</feature>